<keyword evidence="2" id="KW-1185">Reference proteome</keyword>
<gene>
    <name evidence="1" type="primary">5</name>
    <name evidence="1" type="ORF">SEA_CORNIE_5</name>
</gene>
<name>A0A6G6XKT5_9CAUD</name>
<dbReference type="Pfam" id="PF02924">
    <property type="entry name" value="HDPD"/>
    <property type="match status" value="1"/>
</dbReference>
<organism evidence="1 2">
    <name type="scientific">Mycobacterium phage Cornie</name>
    <dbReference type="NCBI Taxonomy" id="2704043"/>
    <lineage>
        <taxon>Viruses</taxon>
        <taxon>Duplodnaviria</taxon>
        <taxon>Heunggongvirae</taxon>
        <taxon>Uroviricota</taxon>
        <taxon>Caudoviricetes</taxon>
        <taxon>Gracegardnervirinae</taxon>
        <taxon>Cornievirus</taxon>
        <taxon>Cornievirus cornie</taxon>
        <taxon>Mycobacterium virus Cornie</taxon>
    </lineage>
</organism>
<dbReference type="RefSeq" id="YP_009856191.1">
    <property type="nucleotide sequence ID" value="NC_048850.1"/>
</dbReference>
<reference evidence="1 2" key="1">
    <citation type="submission" date="2020-01" db="EMBL/GenBank/DDBJ databases">
        <authorList>
            <person name="McLean J."/>
            <person name="Elizabeth H."/>
            <person name="Mathew S."/>
            <person name="Zack K.M."/>
            <person name="Garlena R.A."/>
            <person name="Russell D.A."/>
            <person name="Pope W.H."/>
            <person name="Jacobs-Sera D."/>
            <person name="Hatfull G.F."/>
        </authorList>
    </citation>
    <scope>NUCLEOTIDE SEQUENCE [LARGE SCALE GENOMIC DNA]</scope>
</reference>
<evidence type="ECO:0000313" key="1">
    <source>
        <dbReference type="EMBL" id="QIG58383.1"/>
    </source>
</evidence>
<sequence>MSTDISVHSSSYQVEDRSWLIGTHGVDVTPSVTLDISKFTKNTHFANGYIKSGQPLGKVTATGLYGPYDNSANDGREVCAGLLFSSVRAVDTATGNNLSKVGGARFVHGLVKESKLPVSIDANGKADLTMIVWL</sequence>
<evidence type="ECO:0000313" key="2">
    <source>
        <dbReference type="Proteomes" id="UP000503444"/>
    </source>
</evidence>
<protein>
    <submittedName>
        <fullName evidence="1">Capsid decoration protein</fullName>
    </submittedName>
</protein>
<accession>A0A6G6XKT5</accession>
<proteinExistence type="predicted"/>
<dbReference type="KEGG" id="vg:55626934"/>
<dbReference type="Proteomes" id="UP000503444">
    <property type="component" value="Segment"/>
</dbReference>
<dbReference type="InterPro" id="IPR004195">
    <property type="entry name" value="Head_decoration_D"/>
</dbReference>
<dbReference type="GeneID" id="55626934"/>
<dbReference type="EMBL" id="MN908688">
    <property type="protein sequence ID" value="QIG58383.1"/>
    <property type="molecule type" value="Genomic_DNA"/>
</dbReference>